<gene>
    <name evidence="1" type="primary">ORF59834</name>
</gene>
<dbReference type="EMBL" id="HACG01019842">
    <property type="protein sequence ID" value="CEK66707.1"/>
    <property type="molecule type" value="Transcribed_RNA"/>
</dbReference>
<dbReference type="AlphaFoldDB" id="A0A0B6ZE31"/>
<protein>
    <submittedName>
        <fullName evidence="1">Uncharacterized protein</fullName>
    </submittedName>
</protein>
<accession>A0A0B6ZE31</accession>
<organism evidence="1">
    <name type="scientific">Arion vulgaris</name>
    <dbReference type="NCBI Taxonomy" id="1028688"/>
    <lineage>
        <taxon>Eukaryota</taxon>
        <taxon>Metazoa</taxon>
        <taxon>Spiralia</taxon>
        <taxon>Lophotrochozoa</taxon>
        <taxon>Mollusca</taxon>
        <taxon>Gastropoda</taxon>
        <taxon>Heterobranchia</taxon>
        <taxon>Euthyneura</taxon>
        <taxon>Panpulmonata</taxon>
        <taxon>Eupulmonata</taxon>
        <taxon>Stylommatophora</taxon>
        <taxon>Helicina</taxon>
        <taxon>Arionoidea</taxon>
        <taxon>Arionidae</taxon>
        <taxon>Arion</taxon>
    </lineage>
</organism>
<evidence type="ECO:0000313" key="1">
    <source>
        <dbReference type="EMBL" id="CEK66707.1"/>
    </source>
</evidence>
<proteinExistence type="predicted"/>
<name>A0A0B6ZE31_9EUPU</name>
<sequence>MRKKASTEGWINGQEVEDQDCRIEDECDNNKTNKYRTASEFTFNDSHRV</sequence>
<reference evidence="1" key="1">
    <citation type="submission" date="2014-12" db="EMBL/GenBank/DDBJ databases">
        <title>Insight into the proteome of Arion vulgaris.</title>
        <authorList>
            <person name="Aradska J."/>
            <person name="Bulat T."/>
            <person name="Smidak R."/>
            <person name="Sarate P."/>
            <person name="Gangsoo J."/>
            <person name="Sialana F."/>
            <person name="Bilban M."/>
            <person name="Lubec G."/>
        </authorList>
    </citation>
    <scope>NUCLEOTIDE SEQUENCE</scope>
    <source>
        <tissue evidence="1">Skin</tissue>
    </source>
</reference>